<dbReference type="InterPro" id="IPR018154">
    <property type="entry name" value="TLV/ENV_coat_polyprotein"/>
</dbReference>
<evidence type="ECO:0000256" key="13">
    <source>
        <dbReference type="ARBA" id="ARBA00023288"/>
    </source>
</evidence>
<evidence type="ECO:0000256" key="6">
    <source>
        <dbReference type="ARBA" id="ARBA00022692"/>
    </source>
</evidence>
<dbReference type="Pfam" id="PF00429">
    <property type="entry name" value="TLV_coat"/>
    <property type="match status" value="1"/>
</dbReference>
<keyword evidence="6 14" id="KW-0812">Transmembrane</keyword>
<dbReference type="Proteomes" id="UP000736164">
    <property type="component" value="Unassembled WGS sequence"/>
</dbReference>
<evidence type="ECO:0000256" key="11">
    <source>
        <dbReference type="ARBA" id="ARBA00023157"/>
    </source>
</evidence>
<dbReference type="EMBL" id="JAAWVO010041028">
    <property type="protein sequence ID" value="MBN3318730.1"/>
    <property type="molecule type" value="Genomic_DNA"/>
</dbReference>
<accession>A0A8J7NUP9</accession>
<evidence type="ECO:0000256" key="9">
    <source>
        <dbReference type="ARBA" id="ARBA00023136"/>
    </source>
</evidence>
<dbReference type="SUPFAM" id="SSF58069">
    <property type="entry name" value="Virus ectodomain"/>
    <property type="match status" value="1"/>
</dbReference>
<keyword evidence="7" id="KW-1043">Host membrane</keyword>
<evidence type="ECO:0000256" key="7">
    <source>
        <dbReference type="ARBA" id="ARBA00022870"/>
    </source>
</evidence>
<dbReference type="PANTHER" id="PTHR10424">
    <property type="entry name" value="VIRAL ENVELOPE PROTEIN"/>
    <property type="match status" value="1"/>
</dbReference>
<sequence>MVLMEWYWQCGAKVYDSLPPQWRGVCALVTLHHSILIVPVNSFLLNSMKPLQRESRVKRALSWADRYGPDISKIPEDYRLFTAAEMIFSSGLSIQAVANACWLQITRYEMYSFINITLEGLDAIKQELRGVRLMALQNRFVLDLKNAASGGVCALIGDSCCIYIPANDDDYGNLTLAIQHLKELRDKVDKERGIKDTPAFLSWLESLFGKGGMFFFKLLTPIIVAVILVFLFLCCCTTCIIPMLRNMVMNMFAHQYVLIRTQESEVWEPPGSPYEESNF</sequence>
<keyword evidence="9 14" id="KW-0472">Membrane</keyword>
<keyword evidence="16" id="KW-1185">Reference proteome</keyword>
<protein>
    <submittedName>
        <fullName evidence="15">SYCY2 protein</fullName>
    </submittedName>
</protein>
<evidence type="ECO:0000256" key="1">
    <source>
        <dbReference type="ARBA" id="ARBA00004402"/>
    </source>
</evidence>
<feature type="transmembrane region" description="Helical" evidence="14">
    <location>
        <begin position="222"/>
        <end position="244"/>
    </location>
</feature>
<dbReference type="Gene3D" id="1.10.287.210">
    <property type="match status" value="1"/>
</dbReference>
<keyword evidence="11" id="KW-1015">Disulfide bond</keyword>
<proteinExistence type="predicted"/>
<evidence type="ECO:0000313" key="15">
    <source>
        <dbReference type="EMBL" id="MBN3318730.1"/>
    </source>
</evidence>
<gene>
    <name evidence="15" type="primary">Ervfrd1_7</name>
    <name evidence="15" type="ORF">GTO95_0014510</name>
</gene>
<evidence type="ECO:0000256" key="4">
    <source>
        <dbReference type="ARBA" id="ARBA00022511"/>
    </source>
</evidence>
<keyword evidence="13" id="KW-0449">Lipoprotein</keyword>
<keyword evidence="12" id="KW-0325">Glycoprotein</keyword>
<dbReference type="PANTHER" id="PTHR10424:SF81">
    <property type="entry name" value="ERVV2 PROTEIN"/>
    <property type="match status" value="1"/>
</dbReference>
<keyword evidence="5" id="KW-0945">Host-virus interaction</keyword>
<evidence type="ECO:0000256" key="12">
    <source>
        <dbReference type="ARBA" id="ARBA00023180"/>
    </source>
</evidence>
<evidence type="ECO:0000256" key="8">
    <source>
        <dbReference type="ARBA" id="ARBA00022989"/>
    </source>
</evidence>
<evidence type="ECO:0000313" key="16">
    <source>
        <dbReference type="Proteomes" id="UP000736164"/>
    </source>
</evidence>
<comment type="caution">
    <text evidence="15">The sequence shown here is derived from an EMBL/GenBank/DDBJ whole genome shotgun (WGS) entry which is preliminary data.</text>
</comment>
<evidence type="ECO:0000256" key="3">
    <source>
        <dbReference type="ARBA" id="ARBA00004563"/>
    </source>
</evidence>
<evidence type="ECO:0000256" key="5">
    <source>
        <dbReference type="ARBA" id="ARBA00022581"/>
    </source>
</evidence>
<comment type="subcellular location">
    <subcellularLocation>
        <location evidence="1">Host cell membrane</location>
        <topology evidence="1">Single-pass type I membrane protein</topology>
    </subcellularLocation>
    <subcellularLocation>
        <location evidence="2">Host endomembrane system</location>
        <topology evidence="2">Peripheral membrane protein</topology>
    </subcellularLocation>
    <subcellularLocation>
        <location evidence="3">Virion membrane</location>
        <topology evidence="3">Single-pass type I membrane protein</topology>
    </subcellularLocation>
</comment>
<keyword evidence="4" id="KW-1032">Host cell membrane</keyword>
<evidence type="ECO:0000256" key="14">
    <source>
        <dbReference type="SAM" id="Phobius"/>
    </source>
</evidence>
<keyword evidence="8 14" id="KW-1133">Transmembrane helix</keyword>
<name>A0A8J7NUP9_ATRSP</name>
<evidence type="ECO:0000256" key="10">
    <source>
        <dbReference type="ARBA" id="ARBA00023139"/>
    </source>
</evidence>
<evidence type="ECO:0000256" key="2">
    <source>
        <dbReference type="ARBA" id="ARBA00004531"/>
    </source>
</evidence>
<keyword evidence="10" id="KW-0564">Palmitate</keyword>
<feature type="non-terminal residue" evidence="15">
    <location>
        <position position="279"/>
    </location>
</feature>
<dbReference type="AlphaFoldDB" id="A0A8J7NUP9"/>
<organism evidence="15 16">
    <name type="scientific">Atractosteus spatula</name>
    <name type="common">Alligator gar</name>
    <name type="synonym">Lepisosteus spatula</name>
    <dbReference type="NCBI Taxonomy" id="7917"/>
    <lineage>
        <taxon>Eukaryota</taxon>
        <taxon>Metazoa</taxon>
        <taxon>Chordata</taxon>
        <taxon>Craniata</taxon>
        <taxon>Vertebrata</taxon>
        <taxon>Euteleostomi</taxon>
        <taxon>Actinopterygii</taxon>
        <taxon>Neopterygii</taxon>
        <taxon>Holostei</taxon>
        <taxon>Semionotiformes</taxon>
        <taxon>Lepisosteidae</taxon>
        <taxon>Atractosteus</taxon>
    </lineage>
</organism>
<reference evidence="15" key="1">
    <citation type="journal article" date="2021" name="Cell">
        <title>Tracing the genetic footprints of vertebrate landing in non-teleost ray-finned fishes.</title>
        <authorList>
            <person name="Bi X."/>
            <person name="Wang K."/>
            <person name="Yang L."/>
            <person name="Pan H."/>
            <person name="Jiang H."/>
            <person name="Wei Q."/>
            <person name="Fang M."/>
            <person name="Yu H."/>
            <person name="Zhu C."/>
            <person name="Cai Y."/>
            <person name="He Y."/>
            <person name="Gan X."/>
            <person name="Zeng H."/>
            <person name="Yu D."/>
            <person name="Zhu Y."/>
            <person name="Jiang H."/>
            <person name="Qiu Q."/>
            <person name="Yang H."/>
            <person name="Zhang Y.E."/>
            <person name="Wang W."/>
            <person name="Zhu M."/>
            <person name="He S."/>
            <person name="Zhang G."/>
        </authorList>
    </citation>
    <scope>NUCLEOTIDE SEQUENCE</scope>
    <source>
        <strain evidence="15">Allg_001</strain>
    </source>
</reference>
<feature type="non-terminal residue" evidence="15">
    <location>
        <position position="1"/>
    </location>
</feature>